<comment type="catalytic activity">
    <reaction evidence="14">
        <text>GTP + H2O = GDP + phosphate + H(+)</text>
        <dbReference type="Rhea" id="RHEA:19669"/>
        <dbReference type="ChEBI" id="CHEBI:15377"/>
        <dbReference type="ChEBI" id="CHEBI:15378"/>
        <dbReference type="ChEBI" id="CHEBI:37565"/>
        <dbReference type="ChEBI" id="CHEBI:43474"/>
        <dbReference type="ChEBI" id="CHEBI:58189"/>
        <dbReference type="EC" id="3.6.5.2"/>
    </reaction>
    <physiologicalReaction direction="left-to-right" evidence="14">
        <dbReference type="Rhea" id="RHEA:19670"/>
    </physiologicalReaction>
</comment>
<dbReference type="InterPro" id="IPR006687">
    <property type="entry name" value="Small_GTPase_SAR1"/>
</dbReference>
<feature type="binding site" evidence="16">
    <location>
        <position position="39"/>
    </location>
    <ligand>
        <name>GTP</name>
        <dbReference type="ChEBI" id="CHEBI:37565"/>
    </ligand>
</feature>
<dbReference type="FunFam" id="3.40.50.300:FF:000161">
    <property type="entry name" value="Small COPII coat GTPase"/>
    <property type="match status" value="1"/>
</dbReference>
<dbReference type="SMART" id="SM00178">
    <property type="entry name" value="SAR"/>
    <property type="match status" value="1"/>
</dbReference>
<feature type="binding site" evidence="17">
    <location>
        <position position="77"/>
    </location>
    <ligand>
        <name>GTP</name>
        <dbReference type="ChEBI" id="CHEBI:37565"/>
    </ligand>
</feature>
<dbReference type="AlphaFoldDB" id="A0A0N4UC73"/>
<feature type="binding site" evidence="16">
    <location>
        <position position="138"/>
    </location>
    <ligand>
        <name>GTP</name>
        <dbReference type="ChEBI" id="CHEBI:37565"/>
    </ligand>
</feature>
<reference evidence="20 22" key="2">
    <citation type="submission" date="2018-11" db="EMBL/GenBank/DDBJ databases">
        <authorList>
            <consortium name="Pathogen Informatics"/>
        </authorList>
    </citation>
    <scope>NUCLEOTIDE SEQUENCE [LARGE SCALE GENOMIC DNA]</scope>
</reference>
<evidence type="ECO:0000256" key="14">
    <source>
        <dbReference type="ARBA" id="ARBA00047660"/>
    </source>
</evidence>
<dbReference type="InterPro" id="IPR027417">
    <property type="entry name" value="P-loop_NTPase"/>
</dbReference>
<evidence type="ECO:0000256" key="5">
    <source>
        <dbReference type="ARBA" id="ARBA00022741"/>
    </source>
</evidence>
<feature type="binding site" evidence="17">
    <location>
        <begin position="138"/>
        <end position="141"/>
    </location>
    <ligand>
        <name>GTP</name>
        <dbReference type="ChEBI" id="CHEBI:37565"/>
    </ligand>
</feature>
<protein>
    <recommendedName>
        <fullName evidence="3">small monomeric GTPase</fullName>
        <ecNumber evidence="3">3.6.5.2</ecNumber>
    </recommendedName>
</protein>
<keyword evidence="4 19" id="KW-0813">Transport</keyword>
<dbReference type="EC" id="3.6.5.2" evidence="3"/>
<dbReference type="GO" id="GO:0005789">
    <property type="term" value="C:endoplasmic reticulum membrane"/>
    <property type="evidence" value="ECO:0007669"/>
    <property type="project" value="UniProtKB-SubCell"/>
</dbReference>
<feature type="binding site" evidence="16">
    <location>
        <position position="34"/>
    </location>
    <ligand>
        <name>GTP</name>
        <dbReference type="ChEBI" id="CHEBI:37565"/>
    </ligand>
</feature>
<evidence type="ECO:0000313" key="21">
    <source>
        <dbReference type="Proteomes" id="UP000038040"/>
    </source>
</evidence>
<dbReference type="SUPFAM" id="SSF52540">
    <property type="entry name" value="P-loop containing nucleoside triphosphate hydrolases"/>
    <property type="match status" value="1"/>
</dbReference>
<feature type="binding site" evidence="16">
    <location>
        <position position="38"/>
    </location>
    <ligand>
        <name>GTP</name>
        <dbReference type="ChEBI" id="CHEBI:37565"/>
    </ligand>
</feature>
<dbReference type="GO" id="GO:0006886">
    <property type="term" value="P:intracellular protein transport"/>
    <property type="evidence" value="ECO:0007669"/>
    <property type="project" value="InterPro"/>
</dbReference>
<keyword evidence="9 19" id="KW-0653">Protein transport</keyword>
<evidence type="ECO:0000256" key="12">
    <source>
        <dbReference type="ARBA" id="ARBA00023136"/>
    </source>
</evidence>
<evidence type="ECO:0000256" key="17">
    <source>
        <dbReference type="PIRSR" id="PIRSR606689-1"/>
    </source>
</evidence>
<comment type="subcellular location">
    <subcellularLocation>
        <location evidence="1">Endoplasmic reticulum membrane</location>
        <topology evidence="1">Peripheral membrane protein</topology>
    </subcellularLocation>
    <subcellularLocation>
        <location evidence="13">Golgi apparatus</location>
        <location evidence="13">Golgi stack membrane</location>
        <topology evidence="13">Peripheral membrane protein</topology>
    </subcellularLocation>
</comment>
<evidence type="ECO:0000256" key="2">
    <source>
        <dbReference type="ARBA" id="ARBA00007507"/>
    </source>
</evidence>
<evidence type="ECO:0000256" key="10">
    <source>
        <dbReference type="ARBA" id="ARBA00023034"/>
    </source>
</evidence>
<dbReference type="Proteomes" id="UP000038040">
    <property type="component" value="Unplaced"/>
</dbReference>
<evidence type="ECO:0000313" key="23">
    <source>
        <dbReference type="WBParaSite" id="DME_0000485301-mRNA-1"/>
    </source>
</evidence>
<keyword evidence="8 19" id="KW-0931">ER-Golgi transport</keyword>
<feature type="binding site" evidence="16">
    <location>
        <position position="36"/>
    </location>
    <ligand>
        <name>GTP</name>
        <dbReference type="ChEBI" id="CHEBI:37565"/>
    </ligand>
</feature>
<gene>
    <name evidence="20" type="ORF">DME_LOCUS8736</name>
</gene>
<dbReference type="GO" id="GO:0032580">
    <property type="term" value="C:Golgi cisterna membrane"/>
    <property type="evidence" value="ECO:0007669"/>
    <property type="project" value="UniProtKB-SubCell"/>
</dbReference>
<dbReference type="Gene3D" id="3.40.50.300">
    <property type="entry name" value="P-loop containing nucleotide triphosphate hydrolases"/>
    <property type="match status" value="1"/>
</dbReference>
<dbReference type="GO" id="GO:0016192">
    <property type="term" value="P:vesicle-mediated transport"/>
    <property type="evidence" value="ECO:0007669"/>
    <property type="project" value="UniProtKB-KW"/>
</dbReference>
<dbReference type="GO" id="GO:0003925">
    <property type="term" value="F:G protein activity"/>
    <property type="evidence" value="ECO:0007669"/>
    <property type="project" value="UniProtKB-EC"/>
</dbReference>
<keyword evidence="15" id="KW-0460">Magnesium</keyword>
<evidence type="ECO:0000313" key="22">
    <source>
        <dbReference type="Proteomes" id="UP000274756"/>
    </source>
</evidence>
<feature type="binding site" evidence="18">
    <location>
        <position position="55"/>
    </location>
    <ligand>
        <name>Mg(2+)</name>
        <dbReference type="ChEBI" id="CHEBI:18420"/>
    </ligand>
</feature>
<evidence type="ECO:0000256" key="6">
    <source>
        <dbReference type="ARBA" id="ARBA00022801"/>
    </source>
</evidence>
<dbReference type="GO" id="GO:0005525">
    <property type="term" value="F:GTP binding"/>
    <property type="evidence" value="ECO:0007669"/>
    <property type="project" value="UniProtKB-KW"/>
</dbReference>
<reference evidence="23" key="1">
    <citation type="submission" date="2017-02" db="UniProtKB">
        <authorList>
            <consortium name="WormBaseParasite"/>
        </authorList>
    </citation>
    <scope>IDENTIFICATION</scope>
</reference>
<dbReference type="PROSITE" id="PS51422">
    <property type="entry name" value="SAR1"/>
    <property type="match status" value="1"/>
</dbReference>
<feature type="binding site" evidence="15">
    <location>
        <position position="33"/>
    </location>
    <ligand>
        <name>Mg(2+)</name>
        <dbReference type="ChEBI" id="CHEBI:18420"/>
    </ligand>
</feature>
<keyword evidence="7 19" id="KW-0256">Endoplasmic reticulum</keyword>
<keyword evidence="5 16" id="KW-0547">Nucleotide-binding</keyword>
<dbReference type="Proteomes" id="UP000274756">
    <property type="component" value="Unassembled WGS sequence"/>
</dbReference>
<feature type="binding site" evidence="17">
    <location>
        <begin position="31"/>
        <end position="38"/>
    </location>
    <ligand>
        <name>GTP</name>
        <dbReference type="ChEBI" id="CHEBI:37565"/>
    </ligand>
</feature>
<dbReference type="STRING" id="318479.A0A0N4UC73"/>
<dbReference type="GO" id="GO:0046872">
    <property type="term" value="F:metal ion binding"/>
    <property type="evidence" value="ECO:0007669"/>
    <property type="project" value="UniProtKB-KW"/>
</dbReference>
<evidence type="ECO:0000256" key="16">
    <source>
        <dbReference type="PIRSR" id="PIRSR606687-2"/>
    </source>
</evidence>
<keyword evidence="22" id="KW-1185">Reference proteome</keyword>
<dbReference type="PROSITE" id="PS51417">
    <property type="entry name" value="ARF"/>
    <property type="match status" value="1"/>
</dbReference>
<dbReference type="PANTHER" id="PTHR45684">
    <property type="entry name" value="RE74312P"/>
    <property type="match status" value="1"/>
</dbReference>
<keyword evidence="10 19" id="KW-0333">Golgi apparatus</keyword>
<organism evidence="21 23">
    <name type="scientific">Dracunculus medinensis</name>
    <name type="common">Guinea worm</name>
    <dbReference type="NCBI Taxonomy" id="318479"/>
    <lineage>
        <taxon>Eukaryota</taxon>
        <taxon>Metazoa</taxon>
        <taxon>Ecdysozoa</taxon>
        <taxon>Nematoda</taxon>
        <taxon>Chromadorea</taxon>
        <taxon>Rhabditida</taxon>
        <taxon>Spirurina</taxon>
        <taxon>Dracunculoidea</taxon>
        <taxon>Dracunculidae</taxon>
        <taxon>Dracunculus</taxon>
    </lineage>
</organism>
<keyword evidence="11 17" id="KW-0342">GTP-binding</keyword>
<evidence type="ECO:0000256" key="15">
    <source>
        <dbReference type="PIRSR" id="PIRSR606687-1"/>
    </source>
</evidence>
<evidence type="ECO:0000256" key="8">
    <source>
        <dbReference type="ARBA" id="ARBA00022892"/>
    </source>
</evidence>
<dbReference type="Pfam" id="PF00025">
    <property type="entry name" value="Arf"/>
    <property type="match status" value="1"/>
</dbReference>
<evidence type="ECO:0000256" key="1">
    <source>
        <dbReference type="ARBA" id="ARBA00004406"/>
    </source>
</evidence>
<feature type="binding site" evidence="18">
    <location>
        <position position="38"/>
    </location>
    <ligand>
        <name>Mg(2+)</name>
        <dbReference type="ChEBI" id="CHEBI:18420"/>
    </ligand>
</feature>
<sequence>MGRWYQYELAGLLGYQEEGLTKKNGKLVFLGLDNAGKTTLLHMLKDDRMAQHVPTLHPTSEELSLGGIRFTTFDLGGHEQARRVWKDYFPAVDAIVFLVDCADVVRIDESKREKLSLKLESLLADEQVANCPVLILGNKIDKQNAIGEDQLKWHLGIMNLTTGKGQIARADLSTRPLEVFMCSVLRRQGYGEGFRWLSQYLD</sequence>
<feature type="binding site" evidence="16">
    <location>
        <position position="139"/>
    </location>
    <ligand>
        <name>GTP</name>
        <dbReference type="ChEBI" id="CHEBI:37565"/>
    </ligand>
</feature>
<evidence type="ECO:0000256" key="7">
    <source>
        <dbReference type="ARBA" id="ARBA00022824"/>
    </source>
</evidence>
<evidence type="ECO:0000256" key="11">
    <source>
        <dbReference type="ARBA" id="ARBA00023134"/>
    </source>
</evidence>
<dbReference type="InterPro" id="IPR006689">
    <property type="entry name" value="Small_GTPase_ARF/SAR"/>
</dbReference>
<comment type="similarity">
    <text evidence="2 19">Belongs to the small GTPase superfamily. SAR1 family.</text>
</comment>
<keyword evidence="15" id="KW-0479">Metal-binding</keyword>
<feature type="binding site" evidence="16">
    <location>
        <position position="141"/>
    </location>
    <ligand>
        <name>GTP</name>
        <dbReference type="ChEBI" id="CHEBI:37565"/>
    </ligand>
</feature>
<proteinExistence type="inferred from homology"/>
<feature type="binding site" evidence="16">
    <location>
        <position position="184"/>
    </location>
    <ligand>
        <name>GTP</name>
        <dbReference type="ChEBI" id="CHEBI:37565"/>
    </ligand>
</feature>
<dbReference type="OrthoDB" id="15478at2759"/>
<keyword evidence="6" id="KW-0378">Hydrolase</keyword>
<dbReference type="InterPro" id="IPR005225">
    <property type="entry name" value="Small_GTP-bd"/>
</dbReference>
<feature type="binding site" evidence="16">
    <location>
        <position position="185"/>
    </location>
    <ligand>
        <name>GTP</name>
        <dbReference type="ChEBI" id="CHEBI:37565"/>
    </ligand>
</feature>
<evidence type="ECO:0000256" key="3">
    <source>
        <dbReference type="ARBA" id="ARBA00011984"/>
    </source>
</evidence>
<dbReference type="WBParaSite" id="DME_0000485301-mRNA-1">
    <property type="protein sequence ID" value="DME_0000485301-mRNA-1"/>
    <property type="gene ID" value="DME_0000485301"/>
</dbReference>
<evidence type="ECO:0000256" key="4">
    <source>
        <dbReference type="ARBA" id="ARBA00022448"/>
    </source>
</evidence>
<name>A0A0N4UC73_DRAME</name>
<evidence type="ECO:0000256" key="9">
    <source>
        <dbReference type="ARBA" id="ARBA00022927"/>
    </source>
</evidence>
<accession>A0A0N4UC73</accession>
<dbReference type="PRINTS" id="PR00328">
    <property type="entry name" value="SAR1GTPBP"/>
</dbReference>
<dbReference type="EMBL" id="UYYG01001171">
    <property type="protein sequence ID" value="VDN58763.1"/>
    <property type="molecule type" value="Genomic_DNA"/>
</dbReference>
<dbReference type="SMART" id="SM00177">
    <property type="entry name" value="ARF"/>
    <property type="match status" value="1"/>
</dbReference>
<evidence type="ECO:0000256" key="13">
    <source>
        <dbReference type="ARBA" id="ARBA00037843"/>
    </source>
</evidence>
<evidence type="ECO:0000256" key="19">
    <source>
        <dbReference type="RuleBase" id="RU003926"/>
    </source>
</evidence>
<dbReference type="CDD" id="cd00879">
    <property type="entry name" value="Sar1"/>
    <property type="match status" value="1"/>
</dbReference>
<keyword evidence="12" id="KW-0472">Membrane</keyword>
<evidence type="ECO:0000256" key="18">
    <source>
        <dbReference type="PIRSR" id="PIRSR606689-2"/>
    </source>
</evidence>
<feature type="binding site" evidence="16">
    <location>
        <position position="37"/>
    </location>
    <ligand>
        <name>GTP</name>
        <dbReference type="ChEBI" id="CHEBI:37565"/>
    </ligand>
</feature>
<evidence type="ECO:0000313" key="20">
    <source>
        <dbReference type="EMBL" id="VDN58763.1"/>
    </source>
</evidence>
<dbReference type="NCBIfam" id="TIGR00231">
    <property type="entry name" value="small_GTP"/>
    <property type="match status" value="1"/>
</dbReference>